<keyword evidence="6" id="KW-1015">Disulfide bond</keyword>
<dbReference type="EMBL" id="BSYO01000003">
    <property type="protein sequence ID" value="GMH01975.1"/>
    <property type="molecule type" value="Genomic_DNA"/>
</dbReference>
<evidence type="ECO:0000256" key="4">
    <source>
        <dbReference type="ARBA" id="ARBA00022729"/>
    </source>
</evidence>
<dbReference type="AlphaFoldDB" id="A0AAD3S082"/>
<dbReference type="Gene3D" id="3.20.20.80">
    <property type="entry name" value="Glycosidases"/>
    <property type="match status" value="1"/>
</dbReference>
<dbReference type="Pfam" id="PF07983">
    <property type="entry name" value="X8"/>
    <property type="match status" value="1"/>
</dbReference>
<comment type="caution">
    <text evidence="10">The sequence shown here is derived from an EMBL/GenBank/DDBJ whole genome shotgun (WGS) entry which is preliminary data.</text>
</comment>
<dbReference type="SMART" id="SM00768">
    <property type="entry name" value="X8"/>
    <property type="match status" value="1"/>
</dbReference>
<dbReference type="FunFam" id="1.20.58.1040:FF:000001">
    <property type="entry name" value="Glucan endo-1,3-beta-glucosidase 4"/>
    <property type="match status" value="1"/>
</dbReference>
<evidence type="ECO:0000313" key="11">
    <source>
        <dbReference type="Proteomes" id="UP001279734"/>
    </source>
</evidence>
<dbReference type="InterPro" id="IPR044788">
    <property type="entry name" value="X8_dom_prot"/>
</dbReference>
<protein>
    <recommendedName>
        <fullName evidence="9">X8 domain-containing protein</fullName>
    </recommendedName>
</protein>
<sequence length="211" mass="22232">MWGVDFALADALAFIGGLGLHHMVSTYIYELYNEDLRPGSVSEKNWGLFDDNGVPVYILHLTGSGTVLANDTTNQTYCVAKYGANPKLLQAALDWACGPGKVDCSALMQGGLCYEPDTVAAHSTYAFDAYYHQMAMAPGTCYFNGVATVTTTDPSHGSCKFPGSGGSNGTVANRTAFAPSANSISSGDPPQHCCFNELLIVGVLLSVAVLL</sequence>
<dbReference type="PANTHER" id="PTHR31044">
    <property type="entry name" value="BETA-1,3 GLUCANASE"/>
    <property type="match status" value="1"/>
</dbReference>
<evidence type="ECO:0000256" key="1">
    <source>
        <dbReference type="ARBA" id="ARBA00004609"/>
    </source>
</evidence>
<name>A0AAD3S082_NEPGR</name>
<dbReference type="SUPFAM" id="SSF51445">
    <property type="entry name" value="(Trans)glycosidases"/>
    <property type="match status" value="1"/>
</dbReference>
<keyword evidence="11" id="KW-1185">Reference proteome</keyword>
<evidence type="ECO:0000256" key="8">
    <source>
        <dbReference type="ARBA" id="ARBA00023288"/>
    </source>
</evidence>
<proteinExistence type="predicted"/>
<evidence type="ECO:0000256" key="7">
    <source>
        <dbReference type="ARBA" id="ARBA00023180"/>
    </source>
</evidence>
<dbReference type="Proteomes" id="UP001279734">
    <property type="component" value="Unassembled WGS sequence"/>
</dbReference>
<dbReference type="GO" id="GO:0098552">
    <property type="term" value="C:side of membrane"/>
    <property type="evidence" value="ECO:0007669"/>
    <property type="project" value="UniProtKB-KW"/>
</dbReference>
<keyword evidence="2" id="KW-1003">Cell membrane</keyword>
<evidence type="ECO:0000259" key="9">
    <source>
        <dbReference type="SMART" id="SM00768"/>
    </source>
</evidence>
<reference evidence="10" key="1">
    <citation type="submission" date="2023-05" db="EMBL/GenBank/DDBJ databases">
        <title>Nepenthes gracilis genome sequencing.</title>
        <authorList>
            <person name="Fukushima K."/>
        </authorList>
    </citation>
    <scope>NUCLEOTIDE SEQUENCE</scope>
    <source>
        <strain evidence="10">SING2019-196</strain>
    </source>
</reference>
<keyword evidence="5" id="KW-0472">Membrane</keyword>
<dbReference type="Gene3D" id="1.20.58.1040">
    <property type="match status" value="1"/>
</dbReference>
<dbReference type="InterPro" id="IPR012946">
    <property type="entry name" value="X8"/>
</dbReference>
<organism evidence="10 11">
    <name type="scientific">Nepenthes gracilis</name>
    <name type="common">Slender pitcher plant</name>
    <dbReference type="NCBI Taxonomy" id="150966"/>
    <lineage>
        <taxon>Eukaryota</taxon>
        <taxon>Viridiplantae</taxon>
        <taxon>Streptophyta</taxon>
        <taxon>Embryophyta</taxon>
        <taxon>Tracheophyta</taxon>
        <taxon>Spermatophyta</taxon>
        <taxon>Magnoliopsida</taxon>
        <taxon>eudicotyledons</taxon>
        <taxon>Gunneridae</taxon>
        <taxon>Pentapetalae</taxon>
        <taxon>Caryophyllales</taxon>
        <taxon>Nepenthaceae</taxon>
        <taxon>Nepenthes</taxon>
    </lineage>
</organism>
<evidence type="ECO:0000256" key="2">
    <source>
        <dbReference type="ARBA" id="ARBA00022475"/>
    </source>
</evidence>
<feature type="domain" description="X8" evidence="9">
    <location>
        <begin position="76"/>
        <end position="161"/>
    </location>
</feature>
<dbReference type="InterPro" id="IPR017853">
    <property type="entry name" value="GH"/>
</dbReference>
<evidence type="ECO:0000313" key="10">
    <source>
        <dbReference type="EMBL" id="GMH01975.1"/>
    </source>
</evidence>
<keyword evidence="4" id="KW-0732">Signal</keyword>
<dbReference type="GO" id="GO:0005886">
    <property type="term" value="C:plasma membrane"/>
    <property type="evidence" value="ECO:0007669"/>
    <property type="project" value="UniProtKB-SubCell"/>
</dbReference>
<evidence type="ECO:0000256" key="6">
    <source>
        <dbReference type="ARBA" id="ARBA00023157"/>
    </source>
</evidence>
<comment type="subcellular location">
    <subcellularLocation>
        <location evidence="1">Cell membrane</location>
        <topology evidence="1">Lipid-anchor</topology>
        <topology evidence="1">GPI-anchor</topology>
    </subcellularLocation>
</comment>
<evidence type="ECO:0000256" key="5">
    <source>
        <dbReference type="ARBA" id="ARBA00023136"/>
    </source>
</evidence>
<gene>
    <name evidence="10" type="ORF">Nepgr_003814</name>
</gene>
<keyword evidence="3" id="KW-0336">GPI-anchor</keyword>
<dbReference type="PANTHER" id="PTHR31044:SF52">
    <property type="entry name" value="OS01G0631500 PROTEIN"/>
    <property type="match status" value="1"/>
</dbReference>
<dbReference type="GO" id="GO:0009506">
    <property type="term" value="C:plasmodesma"/>
    <property type="evidence" value="ECO:0007669"/>
    <property type="project" value="UniProtKB-ARBA"/>
</dbReference>
<evidence type="ECO:0000256" key="3">
    <source>
        <dbReference type="ARBA" id="ARBA00022622"/>
    </source>
</evidence>
<accession>A0AAD3S082</accession>
<keyword evidence="8" id="KW-0449">Lipoprotein</keyword>
<keyword evidence="7" id="KW-0325">Glycoprotein</keyword>